<dbReference type="InterPro" id="IPR000843">
    <property type="entry name" value="HTH_LacI"/>
</dbReference>
<dbReference type="EMBL" id="QEIV01001773">
    <property type="protein sequence ID" value="PWZ95186.1"/>
    <property type="molecule type" value="Genomic_DNA"/>
</dbReference>
<feature type="domain" description="HTH lacI-type" evidence="5">
    <location>
        <begin position="2"/>
        <end position="56"/>
    </location>
</feature>
<evidence type="ECO:0000256" key="2">
    <source>
        <dbReference type="ARBA" id="ARBA00023015"/>
    </source>
</evidence>
<dbReference type="PANTHER" id="PTHR30146">
    <property type="entry name" value="LACI-RELATED TRANSCRIPTIONAL REPRESSOR"/>
    <property type="match status" value="1"/>
</dbReference>
<evidence type="ECO:0000256" key="4">
    <source>
        <dbReference type="ARBA" id="ARBA00023163"/>
    </source>
</evidence>
<dbReference type="Gene3D" id="3.40.50.2300">
    <property type="match status" value="1"/>
</dbReference>
<dbReference type="Proteomes" id="UP000246351">
    <property type="component" value="Unassembled WGS sequence"/>
</dbReference>
<dbReference type="SUPFAM" id="SSF47413">
    <property type="entry name" value="lambda repressor-like DNA-binding domains"/>
    <property type="match status" value="1"/>
</dbReference>
<evidence type="ECO:0000313" key="7">
    <source>
        <dbReference type="Proteomes" id="UP000246351"/>
    </source>
</evidence>
<organism evidence="6 7">
    <name type="scientific">Staphylococcus pseudintermedius</name>
    <dbReference type="NCBI Taxonomy" id="283734"/>
    <lineage>
        <taxon>Bacteria</taxon>
        <taxon>Bacillati</taxon>
        <taxon>Bacillota</taxon>
        <taxon>Bacilli</taxon>
        <taxon>Bacillales</taxon>
        <taxon>Staphylococcaceae</taxon>
        <taxon>Staphylococcus</taxon>
        <taxon>Staphylococcus intermedius group</taxon>
    </lineage>
</organism>
<evidence type="ECO:0000313" key="6">
    <source>
        <dbReference type="EMBL" id="PWZ95186.1"/>
    </source>
</evidence>
<dbReference type="PROSITE" id="PS50932">
    <property type="entry name" value="HTH_LACI_2"/>
    <property type="match status" value="1"/>
</dbReference>
<keyword evidence="1" id="KW-0678">Repressor</keyword>
<name>A0A317Z5T1_STAPS</name>
<dbReference type="InterPro" id="IPR010982">
    <property type="entry name" value="Lambda_DNA-bd_dom_sf"/>
</dbReference>
<keyword evidence="3" id="KW-0238">DNA-binding</keyword>
<accession>A0A317Z5T1</accession>
<feature type="non-terminal residue" evidence="6">
    <location>
        <position position="85"/>
    </location>
</feature>
<sequence>MVSVKDVAKLANVSTATVSRVLSNTGKVKPKNQQRVLEAAKALGYHPNNIGRQLRKMETMTILVVVPDITNSFFSAILRNIENIA</sequence>
<reference evidence="6 7" key="1">
    <citation type="journal article" date="2018" name="Vet. Microbiol.">
        <title>Clonal diversity and geographic distribution of methicillin-resistant Staphylococcus pseudintermedius from Australian animals: Discovery of novel sequence types.</title>
        <authorList>
            <person name="Worthing K.A."/>
            <person name="Abraham S."/>
            <person name="Coombs G.W."/>
            <person name="Pang S."/>
            <person name="Saputra S."/>
            <person name="Jordan D."/>
            <person name="Trott D.J."/>
            <person name="Norris J.M."/>
        </authorList>
    </citation>
    <scope>NUCLEOTIDE SEQUENCE [LARGE SCALE GENOMIC DNA]</scope>
    <source>
        <strain evidence="6 7">ST71 3</strain>
    </source>
</reference>
<dbReference type="AlphaFoldDB" id="A0A317Z5T1"/>
<dbReference type="PRINTS" id="PR00036">
    <property type="entry name" value="HTHLACI"/>
</dbReference>
<keyword evidence="2" id="KW-0805">Transcription regulation</keyword>
<proteinExistence type="predicted"/>
<protein>
    <submittedName>
        <fullName evidence="6">LacI family transcriptional regulator</fullName>
    </submittedName>
</protein>
<evidence type="ECO:0000256" key="3">
    <source>
        <dbReference type="ARBA" id="ARBA00023125"/>
    </source>
</evidence>
<dbReference type="SMART" id="SM00354">
    <property type="entry name" value="HTH_LACI"/>
    <property type="match status" value="1"/>
</dbReference>
<dbReference type="GO" id="GO:0003700">
    <property type="term" value="F:DNA-binding transcription factor activity"/>
    <property type="evidence" value="ECO:0007669"/>
    <property type="project" value="TreeGrafter"/>
</dbReference>
<gene>
    <name evidence="6" type="ORF">DD924_15905</name>
</gene>
<dbReference type="GO" id="GO:0000976">
    <property type="term" value="F:transcription cis-regulatory region binding"/>
    <property type="evidence" value="ECO:0007669"/>
    <property type="project" value="TreeGrafter"/>
</dbReference>
<dbReference type="Pfam" id="PF00356">
    <property type="entry name" value="LacI"/>
    <property type="match status" value="1"/>
</dbReference>
<dbReference type="PROSITE" id="PS00356">
    <property type="entry name" value="HTH_LACI_1"/>
    <property type="match status" value="1"/>
</dbReference>
<dbReference type="Gene3D" id="1.10.260.40">
    <property type="entry name" value="lambda repressor-like DNA-binding domains"/>
    <property type="match status" value="1"/>
</dbReference>
<dbReference type="CDD" id="cd01392">
    <property type="entry name" value="HTH_LacI"/>
    <property type="match status" value="1"/>
</dbReference>
<evidence type="ECO:0000259" key="5">
    <source>
        <dbReference type="PROSITE" id="PS50932"/>
    </source>
</evidence>
<evidence type="ECO:0000256" key="1">
    <source>
        <dbReference type="ARBA" id="ARBA00022491"/>
    </source>
</evidence>
<dbReference type="PANTHER" id="PTHR30146:SF151">
    <property type="entry name" value="HTH-TYPE TRANSCRIPTIONAL REPRESSOR CYTR"/>
    <property type="match status" value="1"/>
</dbReference>
<keyword evidence="4" id="KW-0804">Transcription</keyword>
<comment type="caution">
    <text evidence="6">The sequence shown here is derived from an EMBL/GenBank/DDBJ whole genome shotgun (WGS) entry which is preliminary data.</text>
</comment>